<dbReference type="SMART" id="SM00209">
    <property type="entry name" value="TSP1"/>
    <property type="match status" value="3"/>
</dbReference>
<evidence type="ECO:0000256" key="1">
    <source>
        <dbReference type="ARBA" id="ARBA00004613"/>
    </source>
</evidence>
<proteinExistence type="predicted"/>
<keyword evidence="2" id="KW-0964">Secreted</keyword>
<sequence length="746" mass="82780">MARVRFTVGAVVVLMLATAAEAGFHPISSSVEFPQAVALDRTLVDIPHRLLCHELCLKDASCASFQYNLTSGSCRVSSSPDALEDKPRDEEDDSLHGLQVASLMPMADYEESSCFSEPESCVNGHVCGDSCDHDGSMDCTCRSESWDRQECKPVELGTWEDWGPWGDCSVSCGGGIKRRMRACRDEYDGKTCVGRDTDVKLCGKQNCPEWGEWGSWTKCSRCAGFRTRSRTCPVPANCEGKAEQRSACSKSKECSTHVRLQRGLFVTDGWVEVWDQLNGYWRPLCGEWNQQNGRVACRNLGFQDAEHETPPGVMSLGCFNDAPADGSLGGDYSSVDGPTMTSSSPADCLDFCHVRGYNYAAIRSGSVCQCGRGYARTEQVNSTRCSAPCADDPGRTCGNPQSEQLNDVYTYSLHGNIMYLPMDEKRDKNQEFVGNPPAFGHNGAGLTDGIVGKALTLNGNVQYLKTLPLDGTCLGSTVNCEQGFSIGMWIKLMSEPSSDRYFLSSGGHFPKSFGLNFYYDVPDGPGFWITYVEEWCTTHFELPINVWMYLVLSWKPSCDISIHMNSTMIKFTSTPKRMRPMQKDEYTSLAIGAPNTLSDVAGITGDFLLDEVRFWDRKLTGKEIYEVMMHDLRMSGDHYHPPPGSKVMKGKYKCTGEEPLLGMCEHEEDPSLADELCDASNLAFVRCVPNGWWDEWSPWKACENGRQSRTRTCYTPSPLYTNNCTDSPGPSEQIRACQDEEKDEPN</sequence>
<dbReference type="InterPro" id="IPR036383">
    <property type="entry name" value="TSP1_rpt_sf"/>
</dbReference>
<dbReference type="GeneID" id="109462631"/>
<dbReference type="PANTHER" id="PTHR22906:SF43">
    <property type="entry name" value="PROPERDIN"/>
    <property type="match status" value="1"/>
</dbReference>
<dbReference type="SUPFAM" id="SSF56487">
    <property type="entry name" value="SRCR-like"/>
    <property type="match status" value="1"/>
</dbReference>
<comment type="caution">
    <text evidence="6">Lacks conserved residue(s) required for the propagation of feature annotation.</text>
</comment>
<evidence type="ECO:0000313" key="11">
    <source>
        <dbReference type="Proteomes" id="UP000515135"/>
    </source>
</evidence>
<dbReference type="Pfam" id="PF01822">
    <property type="entry name" value="WSC"/>
    <property type="match status" value="1"/>
</dbReference>
<dbReference type="SUPFAM" id="SSF82895">
    <property type="entry name" value="TSP-1 type 1 repeat"/>
    <property type="match status" value="3"/>
</dbReference>
<keyword evidence="5" id="KW-1015">Disulfide bond</keyword>
<evidence type="ECO:0000256" key="2">
    <source>
        <dbReference type="ARBA" id="ARBA00022525"/>
    </source>
</evidence>
<evidence type="ECO:0000256" key="3">
    <source>
        <dbReference type="ARBA" id="ARBA00022729"/>
    </source>
</evidence>
<dbReference type="RefSeq" id="XP_019614753.1">
    <property type="nucleotide sequence ID" value="XM_019759194.1"/>
</dbReference>
<dbReference type="InterPro" id="IPR013320">
    <property type="entry name" value="ConA-like_dom_sf"/>
</dbReference>
<dbReference type="SUPFAM" id="SSF49899">
    <property type="entry name" value="Concanavalin A-like lectins/glucanases"/>
    <property type="match status" value="1"/>
</dbReference>
<dbReference type="Gene3D" id="2.20.100.10">
    <property type="entry name" value="Thrombospondin type-1 (TSP1) repeat"/>
    <property type="match status" value="1"/>
</dbReference>
<feature type="domain" description="SRCR" evidence="9">
    <location>
        <begin position="258"/>
        <end position="398"/>
    </location>
</feature>
<evidence type="ECO:0000256" key="7">
    <source>
        <dbReference type="SAM" id="MobiDB-lite"/>
    </source>
</evidence>
<evidence type="ECO:0000256" key="5">
    <source>
        <dbReference type="ARBA" id="ARBA00023157"/>
    </source>
</evidence>
<dbReference type="Pfam" id="PF00024">
    <property type="entry name" value="PAN_1"/>
    <property type="match status" value="1"/>
</dbReference>
<accession>A0A6P4XRP2</accession>
<feature type="chain" id="PRO_5027635251" evidence="8">
    <location>
        <begin position="23"/>
        <end position="746"/>
    </location>
</feature>
<dbReference type="Gene3D" id="3.10.250.10">
    <property type="entry name" value="SRCR-like domain"/>
    <property type="match status" value="1"/>
</dbReference>
<dbReference type="GO" id="GO:0016020">
    <property type="term" value="C:membrane"/>
    <property type="evidence" value="ECO:0007669"/>
    <property type="project" value="InterPro"/>
</dbReference>
<feature type="domain" description="WSC" evidence="10">
    <location>
        <begin position="312"/>
        <end position="412"/>
    </location>
</feature>
<protein>
    <submittedName>
        <fullName evidence="12">Uncharacterized protein LOC109462631</fullName>
    </submittedName>
</protein>
<comment type="subcellular location">
    <subcellularLocation>
        <location evidence="1">Secreted</location>
    </subcellularLocation>
</comment>
<dbReference type="Gene3D" id="2.60.120.200">
    <property type="match status" value="1"/>
</dbReference>
<dbReference type="InterPro" id="IPR001190">
    <property type="entry name" value="SRCR"/>
</dbReference>
<keyword evidence="3 8" id="KW-0732">Signal</keyword>
<evidence type="ECO:0000259" key="9">
    <source>
        <dbReference type="PROSITE" id="PS50287"/>
    </source>
</evidence>
<dbReference type="KEGG" id="bbel:109462631"/>
<dbReference type="InterPro" id="IPR052065">
    <property type="entry name" value="Compl_asym_regulator"/>
</dbReference>
<feature type="region of interest" description="Disordered" evidence="7">
    <location>
        <begin position="724"/>
        <end position="746"/>
    </location>
</feature>
<dbReference type="PANTHER" id="PTHR22906">
    <property type="entry name" value="PROPERDIN"/>
    <property type="match status" value="1"/>
</dbReference>
<dbReference type="PROSITE" id="PS50287">
    <property type="entry name" value="SRCR_2"/>
    <property type="match status" value="1"/>
</dbReference>
<evidence type="ECO:0000256" key="6">
    <source>
        <dbReference type="PROSITE-ProRule" id="PRU00196"/>
    </source>
</evidence>
<keyword evidence="11" id="KW-1185">Reference proteome</keyword>
<dbReference type="InterPro" id="IPR003609">
    <property type="entry name" value="Pan_app"/>
</dbReference>
<organism evidence="11 12">
    <name type="scientific">Branchiostoma belcheri</name>
    <name type="common">Amphioxus</name>
    <dbReference type="NCBI Taxonomy" id="7741"/>
    <lineage>
        <taxon>Eukaryota</taxon>
        <taxon>Metazoa</taxon>
        <taxon>Chordata</taxon>
        <taxon>Cephalochordata</taxon>
        <taxon>Leptocardii</taxon>
        <taxon>Amphioxiformes</taxon>
        <taxon>Branchiostomatidae</taxon>
        <taxon>Branchiostoma</taxon>
    </lineage>
</organism>
<evidence type="ECO:0000313" key="12">
    <source>
        <dbReference type="RefSeq" id="XP_019614753.1"/>
    </source>
</evidence>
<gene>
    <name evidence="12" type="primary">LOC109462631</name>
</gene>
<dbReference type="Proteomes" id="UP000515135">
    <property type="component" value="Unplaced"/>
</dbReference>
<dbReference type="InterPro" id="IPR036772">
    <property type="entry name" value="SRCR-like_dom_sf"/>
</dbReference>
<evidence type="ECO:0000256" key="4">
    <source>
        <dbReference type="ARBA" id="ARBA00022737"/>
    </source>
</evidence>
<dbReference type="OrthoDB" id="16692at2759"/>
<evidence type="ECO:0000259" key="10">
    <source>
        <dbReference type="PROSITE" id="PS51212"/>
    </source>
</evidence>
<dbReference type="PROSITE" id="PS51212">
    <property type="entry name" value="WSC"/>
    <property type="match status" value="1"/>
</dbReference>
<dbReference type="InterPro" id="IPR000884">
    <property type="entry name" value="TSP1_rpt"/>
</dbReference>
<keyword evidence="4" id="KW-0677">Repeat</keyword>
<reference evidence="12" key="1">
    <citation type="submission" date="2025-08" db="UniProtKB">
        <authorList>
            <consortium name="RefSeq"/>
        </authorList>
    </citation>
    <scope>IDENTIFICATION</scope>
    <source>
        <tissue evidence="12">Gonad</tissue>
    </source>
</reference>
<dbReference type="SMART" id="SM00321">
    <property type="entry name" value="WSC"/>
    <property type="match status" value="1"/>
</dbReference>
<dbReference type="Pfam" id="PF13385">
    <property type="entry name" value="Laminin_G_3"/>
    <property type="match status" value="1"/>
</dbReference>
<dbReference type="AlphaFoldDB" id="A0A6P4XRP2"/>
<dbReference type="InterPro" id="IPR002889">
    <property type="entry name" value="WSC_carb-bd"/>
</dbReference>
<dbReference type="PROSITE" id="PS50092">
    <property type="entry name" value="TSP1"/>
    <property type="match status" value="3"/>
</dbReference>
<dbReference type="Pfam" id="PF00090">
    <property type="entry name" value="TSP_1"/>
    <property type="match status" value="3"/>
</dbReference>
<feature type="signal peptide" evidence="8">
    <location>
        <begin position="1"/>
        <end position="22"/>
    </location>
</feature>
<name>A0A6P4XRP2_BRABE</name>
<evidence type="ECO:0000256" key="8">
    <source>
        <dbReference type="SAM" id="SignalP"/>
    </source>
</evidence>